<keyword evidence="3" id="KW-1185">Reference proteome</keyword>
<proteinExistence type="predicted"/>
<dbReference type="RefSeq" id="WP_107139674.1">
    <property type="nucleotide sequence ID" value="NZ_CP028324.1"/>
</dbReference>
<evidence type="ECO:0000256" key="1">
    <source>
        <dbReference type="SAM" id="MobiDB-lite"/>
    </source>
</evidence>
<protein>
    <submittedName>
        <fullName evidence="2">Uncharacterized protein</fullName>
    </submittedName>
</protein>
<organism evidence="2 3">
    <name type="scientific">Pseudoduganella armeniaca</name>
    <dbReference type="NCBI Taxonomy" id="2072590"/>
    <lineage>
        <taxon>Bacteria</taxon>
        <taxon>Pseudomonadati</taxon>
        <taxon>Pseudomonadota</taxon>
        <taxon>Betaproteobacteria</taxon>
        <taxon>Burkholderiales</taxon>
        <taxon>Oxalobacteraceae</taxon>
        <taxon>Telluria group</taxon>
        <taxon>Pseudoduganella</taxon>
    </lineage>
</organism>
<accession>A0A2R4C3Z1</accession>
<gene>
    <name evidence="2" type="ORF">C9I28_00325</name>
</gene>
<evidence type="ECO:0000313" key="3">
    <source>
        <dbReference type="Proteomes" id="UP000240505"/>
    </source>
</evidence>
<dbReference type="OrthoDB" id="8720331at2"/>
<evidence type="ECO:0000313" key="2">
    <source>
        <dbReference type="EMBL" id="AVR94323.1"/>
    </source>
</evidence>
<reference evidence="2 3" key="1">
    <citation type="submission" date="2018-03" db="EMBL/GenBank/DDBJ databases">
        <title>Massilia armeniaca sp. nov., isolated from desert soil.</title>
        <authorList>
            <person name="Huang H."/>
            <person name="Ren M."/>
        </authorList>
    </citation>
    <scope>NUCLEOTIDE SEQUENCE [LARGE SCALE GENOMIC DNA]</scope>
    <source>
        <strain evidence="2 3">ZMN-3</strain>
    </source>
</reference>
<dbReference type="AlphaFoldDB" id="A0A2R4C3Z1"/>
<sequence length="77" mass="8708">MSSNQNPVLQSLRSLTKKFDASTDGIADFQRRQTNGEQPDPEEFTRLLSQQSVTHSAMNAQFSLLQKPLKTVLNETR</sequence>
<name>A0A2R4C3Z1_9BURK</name>
<feature type="region of interest" description="Disordered" evidence="1">
    <location>
        <begin position="23"/>
        <end position="42"/>
    </location>
</feature>
<dbReference type="EMBL" id="CP028324">
    <property type="protein sequence ID" value="AVR94323.1"/>
    <property type="molecule type" value="Genomic_DNA"/>
</dbReference>
<dbReference type="Proteomes" id="UP000240505">
    <property type="component" value="Chromosome"/>
</dbReference>
<dbReference type="KEGG" id="masz:C9I28_00325"/>